<evidence type="ECO:0000256" key="2">
    <source>
        <dbReference type="ARBA" id="ARBA00010680"/>
    </source>
</evidence>
<dbReference type="InterPro" id="IPR020400">
    <property type="entry name" value="CecC/Srx/CECD"/>
</dbReference>
<evidence type="ECO:0000256" key="1">
    <source>
        <dbReference type="ARBA" id="ARBA00004613"/>
    </source>
</evidence>
<organism evidence="9 10">
    <name type="scientific">Molorchus minor</name>
    <dbReference type="NCBI Taxonomy" id="1323400"/>
    <lineage>
        <taxon>Eukaryota</taxon>
        <taxon>Metazoa</taxon>
        <taxon>Ecdysozoa</taxon>
        <taxon>Arthropoda</taxon>
        <taxon>Hexapoda</taxon>
        <taxon>Insecta</taxon>
        <taxon>Pterygota</taxon>
        <taxon>Neoptera</taxon>
        <taxon>Endopterygota</taxon>
        <taxon>Coleoptera</taxon>
        <taxon>Polyphaga</taxon>
        <taxon>Cucujiformia</taxon>
        <taxon>Chrysomeloidea</taxon>
        <taxon>Cerambycidae</taxon>
        <taxon>Lamiinae</taxon>
        <taxon>Monochamini</taxon>
        <taxon>Molorchus</taxon>
    </lineage>
</organism>
<evidence type="ECO:0000256" key="7">
    <source>
        <dbReference type="ARBA" id="ARBA00023022"/>
    </source>
</evidence>
<proteinExistence type="inferred from homology"/>
<dbReference type="Pfam" id="PF00272">
    <property type="entry name" value="Cecropin"/>
    <property type="match status" value="1"/>
</dbReference>
<keyword evidence="6 8" id="KW-0391">Immunity</keyword>
<comment type="similarity">
    <text evidence="2 8">Belongs to the cecropin family.</text>
</comment>
<keyword evidence="10" id="KW-1185">Reference proteome</keyword>
<evidence type="ECO:0000256" key="8">
    <source>
        <dbReference type="RuleBase" id="RU003948"/>
    </source>
</evidence>
<evidence type="ECO:0000256" key="4">
    <source>
        <dbReference type="ARBA" id="ARBA00022529"/>
    </source>
</evidence>
<keyword evidence="4 8" id="KW-0929">Antimicrobial</keyword>
<name>A0ABQ9JA07_9CUCU</name>
<dbReference type="PANTHER" id="PTHR38329">
    <property type="entry name" value="CECROPIN-A1-RELATED"/>
    <property type="match status" value="1"/>
</dbReference>
<accession>A0ABQ9JA07</accession>
<dbReference type="PANTHER" id="PTHR38329:SF1">
    <property type="entry name" value="CECROPIN-A1-RELATED"/>
    <property type="match status" value="1"/>
</dbReference>
<dbReference type="EMBL" id="JAPWTJ010000932">
    <property type="protein sequence ID" value="KAJ8974772.1"/>
    <property type="molecule type" value="Genomic_DNA"/>
</dbReference>
<evidence type="ECO:0000313" key="10">
    <source>
        <dbReference type="Proteomes" id="UP001162164"/>
    </source>
</evidence>
<evidence type="ECO:0000256" key="6">
    <source>
        <dbReference type="ARBA" id="ARBA00022859"/>
    </source>
</evidence>
<dbReference type="InterPro" id="IPR000875">
    <property type="entry name" value="CecC-like"/>
</dbReference>
<comment type="subcellular location">
    <subcellularLocation>
        <location evidence="1 8">Secreted</location>
    </subcellularLocation>
</comment>
<keyword evidence="5 8" id="KW-0399">Innate immunity</keyword>
<comment type="caution">
    <text evidence="9">The sequence shown here is derived from an EMBL/GenBank/DDBJ whole genome shotgun (WGS) entry which is preliminary data.</text>
</comment>
<keyword evidence="3" id="KW-0964">Secreted</keyword>
<gene>
    <name evidence="9" type="ORF">NQ317_002486</name>
</gene>
<reference evidence="9" key="1">
    <citation type="journal article" date="2023" name="Insect Mol. Biol.">
        <title>Genome sequencing provides insights into the evolution of gene families encoding plant cell wall-degrading enzymes in longhorned beetles.</title>
        <authorList>
            <person name="Shin N.R."/>
            <person name="Okamura Y."/>
            <person name="Kirsch R."/>
            <person name="Pauchet Y."/>
        </authorList>
    </citation>
    <scope>NUCLEOTIDE SEQUENCE</scope>
    <source>
        <strain evidence="9">MMC_N1</strain>
    </source>
</reference>
<protein>
    <submittedName>
        <fullName evidence="9">Uncharacterized protein</fullName>
    </submittedName>
</protein>
<dbReference type="Proteomes" id="UP001162164">
    <property type="component" value="Unassembled WGS sequence"/>
</dbReference>
<evidence type="ECO:0000256" key="3">
    <source>
        <dbReference type="ARBA" id="ARBA00022525"/>
    </source>
</evidence>
<sequence>MAVILALFTGEAESKSFLKKLRPKKVLKKIEKVGQNVRNAAERGLPTAVGYAGLASQKSPWHLKIPTDPSVQSLYGAAVRTVECC</sequence>
<evidence type="ECO:0000313" key="9">
    <source>
        <dbReference type="EMBL" id="KAJ8974772.1"/>
    </source>
</evidence>
<keyword evidence="7 8" id="KW-0044">Antibiotic</keyword>
<evidence type="ECO:0000256" key="5">
    <source>
        <dbReference type="ARBA" id="ARBA00022588"/>
    </source>
</evidence>